<feature type="compositionally biased region" description="Polar residues" evidence="1">
    <location>
        <begin position="512"/>
        <end position="522"/>
    </location>
</feature>
<organism evidence="2 3">
    <name type="scientific">Dendryphion nanum</name>
    <dbReference type="NCBI Taxonomy" id="256645"/>
    <lineage>
        <taxon>Eukaryota</taxon>
        <taxon>Fungi</taxon>
        <taxon>Dikarya</taxon>
        <taxon>Ascomycota</taxon>
        <taxon>Pezizomycotina</taxon>
        <taxon>Dothideomycetes</taxon>
        <taxon>Pleosporomycetidae</taxon>
        <taxon>Pleosporales</taxon>
        <taxon>Torulaceae</taxon>
        <taxon>Dendryphion</taxon>
    </lineage>
</organism>
<feature type="region of interest" description="Disordered" evidence="1">
    <location>
        <begin position="126"/>
        <end position="162"/>
    </location>
</feature>
<evidence type="ECO:0000313" key="2">
    <source>
        <dbReference type="EMBL" id="KAH7121042.1"/>
    </source>
</evidence>
<dbReference type="OrthoDB" id="3691720at2759"/>
<name>A0A9P9DL94_9PLEO</name>
<comment type="caution">
    <text evidence="2">The sequence shown here is derived from an EMBL/GenBank/DDBJ whole genome shotgun (WGS) entry which is preliminary data.</text>
</comment>
<accession>A0A9P9DL94</accession>
<keyword evidence="3" id="KW-1185">Reference proteome</keyword>
<evidence type="ECO:0000256" key="1">
    <source>
        <dbReference type="SAM" id="MobiDB-lite"/>
    </source>
</evidence>
<dbReference type="EMBL" id="JAGMWT010000010">
    <property type="protein sequence ID" value="KAH7121042.1"/>
    <property type="molecule type" value="Genomic_DNA"/>
</dbReference>
<dbReference type="AlphaFoldDB" id="A0A9P9DL94"/>
<feature type="compositionally biased region" description="Basic and acidic residues" evidence="1">
    <location>
        <begin position="44"/>
        <end position="53"/>
    </location>
</feature>
<feature type="compositionally biased region" description="Acidic residues" evidence="1">
    <location>
        <begin position="153"/>
        <end position="162"/>
    </location>
</feature>
<gene>
    <name evidence="2" type="ORF">B0J11DRAFT_55952</name>
</gene>
<feature type="compositionally biased region" description="Basic and acidic residues" evidence="1">
    <location>
        <begin position="128"/>
        <end position="152"/>
    </location>
</feature>
<proteinExistence type="predicted"/>
<evidence type="ECO:0000313" key="3">
    <source>
        <dbReference type="Proteomes" id="UP000700596"/>
    </source>
</evidence>
<protein>
    <recommendedName>
        <fullName evidence="4">ATP-dependent DNA helicase</fullName>
    </recommendedName>
</protein>
<reference evidence="2" key="1">
    <citation type="journal article" date="2021" name="Nat. Commun.">
        <title>Genetic determinants of endophytism in the Arabidopsis root mycobiome.</title>
        <authorList>
            <person name="Mesny F."/>
            <person name="Miyauchi S."/>
            <person name="Thiergart T."/>
            <person name="Pickel B."/>
            <person name="Atanasova L."/>
            <person name="Karlsson M."/>
            <person name="Huettel B."/>
            <person name="Barry K.W."/>
            <person name="Haridas S."/>
            <person name="Chen C."/>
            <person name="Bauer D."/>
            <person name="Andreopoulos W."/>
            <person name="Pangilinan J."/>
            <person name="LaButti K."/>
            <person name="Riley R."/>
            <person name="Lipzen A."/>
            <person name="Clum A."/>
            <person name="Drula E."/>
            <person name="Henrissat B."/>
            <person name="Kohler A."/>
            <person name="Grigoriev I.V."/>
            <person name="Martin F.M."/>
            <person name="Hacquard S."/>
        </authorList>
    </citation>
    <scope>NUCLEOTIDE SEQUENCE</scope>
    <source>
        <strain evidence="2">MPI-CAGE-CH-0243</strain>
    </source>
</reference>
<feature type="region of interest" description="Disordered" evidence="1">
    <location>
        <begin position="191"/>
        <end position="213"/>
    </location>
</feature>
<feature type="region of interest" description="Disordered" evidence="1">
    <location>
        <begin position="512"/>
        <end position="580"/>
    </location>
</feature>
<sequence>MGHPKRIAQTSKEVKKEYKINGGRLPDWQMRQLERDCELDRRAAQIRDQENKKREAKKKRAEKEQKAKSARRQLGISLATQMVGYSHSQARLKNGMEAFLGFRKKKEDEENQRVAEIQKQLEAIVDFEDGKPCDDNDRDRPVSPHRQVHVEDDRDDSFSDDDLDDNTLLQLHDSIIPDNVEDAVPIPKLPLHSRFEPLPSPLPSPSKPSAGKEDADFIRLHGPINKKIEAALEKLPDPLIELLSTDISTNASLWNPSPSLLHKLNPVGLPPHRLRVKVGCILLLLKELNSSSQLSKSSHLRVLRIDTGKLECMVLDGQLQGTKTLITRVSFSARHRNDESRPFRRMQFPVCVSTNPISPTPVRNTPQFEAKIPPTAGQLQKTEILFKKPALPVSNVRPVGVPDPRFKVPSLPASHKPKQHVISKEAKDDSNAIPTDCWDDFLESATQIAREISSDDNVPNNKSVVKSCEEDQFSLQDFDFTLDDLEVLSLSNSTPSKSATPIPLHNTTVLKAQPNKSAQQGVVPQEKKTPWTNKHTSNSKPFSPPKSYATAQTLKRKSPQSDSLAVKPPPKRSNPSSDTTIYALKPSAIPTEEATKSLAWPQNSLPVTTLNTLSDFGLSTQDAISFFDDDE</sequence>
<feature type="region of interest" description="Disordered" evidence="1">
    <location>
        <begin position="44"/>
        <end position="73"/>
    </location>
</feature>
<feature type="region of interest" description="Disordered" evidence="1">
    <location>
        <begin position="407"/>
        <end position="430"/>
    </location>
</feature>
<evidence type="ECO:0008006" key="4">
    <source>
        <dbReference type="Google" id="ProtNLM"/>
    </source>
</evidence>
<dbReference type="Proteomes" id="UP000700596">
    <property type="component" value="Unassembled WGS sequence"/>
</dbReference>
<feature type="compositionally biased region" description="Polar residues" evidence="1">
    <location>
        <begin position="530"/>
        <end position="541"/>
    </location>
</feature>